<dbReference type="GO" id="GO:0004659">
    <property type="term" value="F:prenyltransferase activity"/>
    <property type="evidence" value="ECO:0007669"/>
    <property type="project" value="UniProtKB-KW"/>
</dbReference>
<evidence type="ECO:0000313" key="6">
    <source>
        <dbReference type="Proteomes" id="UP000502665"/>
    </source>
</evidence>
<organism evidence="4 6">
    <name type="scientific">Streptomyces asoensis</name>
    <dbReference type="NCBI Taxonomy" id="249586"/>
    <lineage>
        <taxon>Bacteria</taxon>
        <taxon>Bacillati</taxon>
        <taxon>Actinomycetota</taxon>
        <taxon>Actinomycetes</taxon>
        <taxon>Kitasatosporales</taxon>
        <taxon>Streptomycetaceae</taxon>
        <taxon>Streptomyces</taxon>
    </lineage>
</organism>
<keyword evidence="6" id="KW-1185">Reference proteome</keyword>
<accession>A0A6M4WG86</accession>
<proteinExistence type="inferred from homology"/>
<dbReference type="SFLD" id="SFLDS00036">
    <property type="entry name" value="Aromatic_Prenyltransferase"/>
    <property type="match status" value="1"/>
</dbReference>
<evidence type="ECO:0000256" key="2">
    <source>
        <dbReference type="ARBA" id="ARBA00022602"/>
    </source>
</evidence>
<gene>
    <name evidence="4" type="ORF">G9272_00565</name>
    <name evidence="5" type="ORF">G9272_44330</name>
</gene>
<dbReference type="RefSeq" id="WP_171394669.1">
    <property type="nucleotide sequence ID" value="NZ_CP049838.1"/>
</dbReference>
<evidence type="ECO:0000313" key="5">
    <source>
        <dbReference type="EMBL" id="QJT06452.1"/>
    </source>
</evidence>
<dbReference type="EMBL" id="CP049838">
    <property type="protein sequence ID" value="QJT06452.1"/>
    <property type="molecule type" value="Genomic_DNA"/>
</dbReference>
<dbReference type="Proteomes" id="UP000502665">
    <property type="component" value="Chromosome"/>
</dbReference>
<dbReference type="SUPFAM" id="SSF143492">
    <property type="entry name" value="Prenyltransferase-like"/>
    <property type="match status" value="1"/>
</dbReference>
<dbReference type="Pfam" id="PF11468">
    <property type="entry name" value="PTase_Orf2"/>
    <property type="match status" value="1"/>
</dbReference>
<sequence>MSENTELAGLYAVIEESSRLAGVTCSRDTVWPILTAYADTLAQAVVAFRVATGERNAGDFDCRFTMLPKDLDPYAVALSNGLTPKTAHPVGSLLQELHREFPVQSSGIDFGVVGGFKKTWSFFPTDDLQSLSRLAELPSLPDSVAANLDFFTRYALADRVSLVGIDYPNRSLNLYFGAAPADVFRPEGITSILRDAQLGEPSERLLRLGAQAFGIYATLSWESAKVERITIAAMTPDPTTLPVRIEPKIEHFVKNAPYSTDDRQFVYAITSSPKGEYHKLQSYYRWQPRVENILLVSDHQ</sequence>
<evidence type="ECO:0000256" key="3">
    <source>
        <dbReference type="ARBA" id="ARBA00022679"/>
    </source>
</evidence>
<keyword evidence="3 4" id="KW-0808">Transferase</keyword>
<dbReference type="AlphaFoldDB" id="A0A6M4WG86"/>
<keyword evidence="2" id="KW-0637">Prenyltransferase</keyword>
<reference evidence="4" key="1">
    <citation type="submission" date="2020-03" db="EMBL/GenBank/DDBJ databases">
        <title>Molecular networking-based the target discovery of potent antiproliferative macrolactams: 5/6/7/16 polycyclic ansamycins and glycosylated trienomycin from Streptomyces cacaoi subsp. asoensis.</title>
        <authorList>
            <person name="Liu L.-L."/>
        </authorList>
    </citation>
    <scope>NUCLEOTIDE SEQUENCE [LARGE SCALE GENOMIC DNA]</scope>
    <source>
        <strain evidence="4">H2S5</strain>
    </source>
</reference>
<dbReference type="CDD" id="cd13931">
    <property type="entry name" value="PT-CloQ_NphB"/>
    <property type="match status" value="1"/>
</dbReference>
<dbReference type="EMBL" id="CP049838">
    <property type="protein sequence ID" value="QJS99017.1"/>
    <property type="molecule type" value="Genomic_DNA"/>
</dbReference>
<evidence type="ECO:0000313" key="4">
    <source>
        <dbReference type="EMBL" id="QJS99017.1"/>
    </source>
</evidence>
<dbReference type="InterPro" id="IPR033964">
    <property type="entry name" value="ABBA"/>
</dbReference>
<name>A0A6M4WG86_9ACTN</name>
<dbReference type="InterPro" id="IPR036239">
    <property type="entry name" value="PrenylTrfase-like_sf"/>
</dbReference>
<protein>
    <submittedName>
        <fullName evidence="4">Prenyltransferase</fullName>
    </submittedName>
</protein>
<comment type="similarity">
    <text evidence="1">Belongs to the aromatic prenyltransferase family.</text>
</comment>
<dbReference type="SFLD" id="SFLDG01163">
    <property type="entry name" value="II"/>
    <property type="match status" value="1"/>
</dbReference>
<evidence type="ECO:0000256" key="1">
    <source>
        <dbReference type="ARBA" id="ARBA00005368"/>
    </source>
</evidence>
<dbReference type="InterPro" id="IPR020965">
    <property type="entry name" value="Prenyltransferase_CloQ"/>
</dbReference>